<dbReference type="EMBL" id="GBRH01174564">
    <property type="protein sequence ID" value="JAE23332.1"/>
    <property type="molecule type" value="Transcribed_RNA"/>
</dbReference>
<reference evidence="1" key="2">
    <citation type="journal article" date="2015" name="Data Brief">
        <title>Shoot transcriptome of the giant reed, Arundo donax.</title>
        <authorList>
            <person name="Barrero R.A."/>
            <person name="Guerrero F.D."/>
            <person name="Moolhuijzen P."/>
            <person name="Goolsby J.A."/>
            <person name="Tidwell J."/>
            <person name="Bellgard S.E."/>
            <person name="Bellgard M.I."/>
        </authorList>
    </citation>
    <scope>NUCLEOTIDE SEQUENCE</scope>
    <source>
        <tissue evidence="1">Shoot tissue taken approximately 20 cm above the soil surface</tissue>
    </source>
</reference>
<name>A0A0A9GFR8_ARUDO</name>
<protein>
    <submittedName>
        <fullName evidence="1">Uncharacterized protein</fullName>
    </submittedName>
</protein>
<evidence type="ECO:0000313" key="1">
    <source>
        <dbReference type="EMBL" id="JAE23332.1"/>
    </source>
</evidence>
<proteinExistence type="predicted"/>
<sequence>MVGLEVVGTVMWLGSCGLYGYLPSCDKCLLLIFDIIMIVISKLPIRGADYRGNVAKISKNFKN</sequence>
<accession>A0A0A9GFR8</accession>
<organism evidence="1">
    <name type="scientific">Arundo donax</name>
    <name type="common">Giant reed</name>
    <name type="synonym">Donax arundinaceus</name>
    <dbReference type="NCBI Taxonomy" id="35708"/>
    <lineage>
        <taxon>Eukaryota</taxon>
        <taxon>Viridiplantae</taxon>
        <taxon>Streptophyta</taxon>
        <taxon>Embryophyta</taxon>
        <taxon>Tracheophyta</taxon>
        <taxon>Spermatophyta</taxon>
        <taxon>Magnoliopsida</taxon>
        <taxon>Liliopsida</taxon>
        <taxon>Poales</taxon>
        <taxon>Poaceae</taxon>
        <taxon>PACMAD clade</taxon>
        <taxon>Arundinoideae</taxon>
        <taxon>Arundineae</taxon>
        <taxon>Arundo</taxon>
    </lineage>
</organism>
<dbReference type="EMBL" id="GBRH01204487">
    <property type="protein sequence ID" value="JAD93408.1"/>
    <property type="molecule type" value="Transcribed_RNA"/>
</dbReference>
<reference evidence="1" key="1">
    <citation type="submission" date="2014-09" db="EMBL/GenBank/DDBJ databases">
        <authorList>
            <person name="Magalhaes I.L.F."/>
            <person name="Oliveira U."/>
            <person name="Santos F.R."/>
            <person name="Vidigal T.H.D.A."/>
            <person name="Brescovit A.D."/>
            <person name="Santos A.J."/>
        </authorList>
    </citation>
    <scope>NUCLEOTIDE SEQUENCE</scope>
    <source>
        <tissue evidence="1">Shoot tissue taken approximately 20 cm above the soil surface</tissue>
    </source>
</reference>
<dbReference type="AlphaFoldDB" id="A0A0A9GFR8"/>